<evidence type="ECO:0000259" key="16">
    <source>
        <dbReference type="PROSITE" id="PS51384"/>
    </source>
</evidence>
<dbReference type="SUPFAM" id="SSF52343">
    <property type="entry name" value="Ferredoxin reductase-like, C-terminal NADP-linked domain"/>
    <property type="match status" value="1"/>
</dbReference>
<feature type="binding site" evidence="14">
    <location>
        <position position="112"/>
    </location>
    <ligand>
        <name>FAD</name>
        <dbReference type="ChEBI" id="CHEBI:57692"/>
    </ligand>
</feature>
<dbReference type="GO" id="GO:0016020">
    <property type="term" value="C:membrane"/>
    <property type="evidence" value="ECO:0007669"/>
    <property type="project" value="UniProtKB-SubCell"/>
</dbReference>
<comment type="caution">
    <text evidence="17">The sequence shown here is derived from an EMBL/GenBank/DDBJ whole genome shotgun (WGS) entry which is preliminary data.</text>
</comment>
<comment type="similarity">
    <text evidence="4 15">Belongs to the flavoprotein pyridine nucleotide cytochrome reductase family.</text>
</comment>
<keyword evidence="7 14" id="KW-0274">FAD</keyword>
<dbReference type="EC" id="1.6.2.2" evidence="15"/>
<dbReference type="InterPro" id="IPR001834">
    <property type="entry name" value="CBR-like"/>
</dbReference>
<dbReference type="AlphaFoldDB" id="A0A813R397"/>
<keyword evidence="11" id="KW-0496">Mitochondrion</keyword>
<dbReference type="Pfam" id="PF00970">
    <property type="entry name" value="FAD_binding_6"/>
    <property type="match status" value="1"/>
</dbReference>
<dbReference type="GO" id="GO:0005739">
    <property type="term" value="C:mitochondrion"/>
    <property type="evidence" value="ECO:0007669"/>
    <property type="project" value="UniProtKB-SubCell"/>
</dbReference>
<sequence>MSAVARASRKWIWVGTGLAVAGAAYLLKFGPGQKMVLETKPSGDQSKAAAAPDALDPNAFRKFKLADIKKYNHNTNVFTFAFDDPKAKYNGKTASCVMLKANVNGKDEVRPYTPISRPNTIGQLEFVIKNYPQGVMSKHVHEMKKGDSIEIKGPIPKYPYEPNKFQQLGLIAGGTGITPMIQMIEEVLFNPDDKTKVTLLFANTTIDDILLKEDIDKLAQKYPDRFKVHYTVDKLADKNAKKAWKGEVGYITPDMLKRLLPIPAKQDDESLLIMVCGPPGFMKLLSGEKTKDYKQGELTGLLKKLGFTEKNVFKF</sequence>
<evidence type="ECO:0000313" key="17">
    <source>
        <dbReference type="EMBL" id="CAF0776885.1"/>
    </source>
</evidence>
<dbReference type="FunFam" id="2.40.30.10:FF:000069">
    <property type="entry name" value="NADH-cytochrome b5 reductase"/>
    <property type="match status" value="1"/>
</dbReference>
<evidence type="ECO:0000313" key="18">
    <source>
        <dbReference type="Proteomes" id="UP000663852"/>
    </source>
</evidence>
<evidence type="ECO:0000256" key="2">
    <source>
        <dbReference type="ARBA" id="ARBA00004173"/>
    </source>
</evidence>
<dbReference type="Gene3D" id="2.40.30.10">
    <property type="entry name" value="Translation factors"/>
    <property type="match status" value="1"/>
</dbReference>
<comment type="subcellular location">
    <subcellularLocation>
        <location evidence="3">Membrane</location>
    </subcellularLocation>
    <subcellularLocation>
        <location evidence="2">Mitochondrion</location>
    </subcellularLocation>
</comment>
<evidence type="ECO:0000256" key="11">
    <source>
        <dbReference type="ARBA" id="ARBA00023128"/>
    </source>
</evidence>
<dbReference type="PROSITE" id="PS51384">
    <property type="entry name" value="FAD_FR"/>
    <property type="match status" value="1"/>
</dbReference>
<feature type="binding site" evidence="14">
    <location>
        <position position="136"/>
    </location>
    <ligand>
        <name>FAD</name>
        <dbReference type="ChEBI" id="CHEBI:57692"/>
    </ligand>
</feature>
<feature type="binding site" evidence="14">
    <location>
        <position position="111"/>
    </location>
    <ligand>
        <name>FAD</name>
        <dbReference type="ChEBI" id="CHEBI:57692"/>
    </ligand>
</feature>
<evidence type="ECO:0000256" key="13">
    <source>
        <dbReference type="ARBA" id="ARBA00047682"/>
    </source>
</evidence>
<dbReference type="InterPro" id="IPR017927">
    <property type="entry name" value="FAD-bd_FR_type"/>
</dbReference>
<reference evidence="17" key="1">
    <citation type="submission" date="2021-02" db="EMBL/GenBank/DDBJ databases">
        <authorList>
            <person name="Nowell W R."/>
        </authorList>
    </citation>
    <scope>NUCLEOTIDE SEQUENCE</scope>
</reference>
<evidence type="ECO:0000256" key="4">
    <source>
        <dbReference type="ARBA" id="ARBA00006105"/>
    </source>
</evidence>
<keyword evidence="6" id="KW-0812">Transmembrane</keyword>
<dbReference type="OrthoDB" id="432685at2759"/>
<dbReference type="SUPFAM" id="SSF63380">
    <property type="entry name" value="Riboflavin synthase domain-like"/>
    <property type="match status" value="1"/>
</dbReference>
<evidence type="ECO:0000256" key="7">
    <source>
        <dbReference type="ARBA" id="ARBA00022827"/>
    </source>
</evidence>
<comment type="catalytic activity">
    <reaction evidence="13 15">
        <text>2 Fe(III)-[cytochrome b5] + NADH = 2 Fe(II)-[cytochrome b5] + NAD(+) + H(+)</text>
        <dbReference type="Rhea" id="RHEA:46680"/>
        <dbReference type="Rhea" id="RHEA-COMP:10438"/>
        <dbReference type="Rhea" id="RHEA-COMP:10439"/>
        <dbReference type="ChEBI" id="CHEBI:15378"/>
        <dbReference type="ChEBI" id="CHEBI:29033"/>
        <dbReference type="ChEBI" id="CHEBI:29034"/>
        <dbReference type="ChEBI" id="CHEBI:57540"/>
        <dbReference type="ChEBI" id="CHEBI:57945"/>
        <dbReference type="EC" id="1.6.2.2"/>
    </reaction>
</comment>
<keyword evidence="8" id="KW-1133">Transmembrane helix</keyword>
<organism evidence="17 18">
    <name type="scientific">Adineta ricciae</name>
    <name type="common">Rotifer</name>
    <dbReference type="NCBI Taxonomy" id="249248"/>
    <lineage>
        <taxon>Eukaryota</taxon>
        <taxon>Metazoa</taxon>
        <taxon>Spiralia</taxon>
        <taxon>Gnathifera</taxon>
        <taxon>Rotifera</taxon>
        <taxon>Eurotatoria</taxon>
        <taxon>Bdelloidea</taxon>
        <taxon>Adinetida</taxon>
        <taxon>Adinetidae</taxon>
        <taxon>Adineta</taxon>
    </lineage>
</organism>
<evidence type="ECO:0000256" key="1">
    <source>
        <dbReference type="ARBA" id="ARBA00001974"/>
    </source>
</evidence>
<evidence type="ECO:0000256" key="8">
    <source>
        <dbReference type="ARBA" id="ARBA00022989"/>
    </source>
</evidence>
<evidence type="ECO:0000256" key="5">
    <source>
        <dbReference type="ARBA" id="ARBA00022630"/>
    </source>
</evidence>
<proteinExistence type="inferred from homology"/>
<dbReference type="FunFam" id="3.40.50.80:FF:000009">
    <property type="entry name" value="NADH-cytochrome b5 reductase"/>
    <property type="match status" value="1"/>
</dbReference>
<evidence type="ECO:0000256" key="3">
    <source>
        <dbReference type="ARBA" id="ARBA00004370"/>
    </source>
</evidence>
<feature type="binding site" evidence="14">
    <location>
        <position position="178"/>
    </location>
    <ligand>
        <name>FAD</name>
        <dbReference type="ChEBI" id="CHEBI:57692"/>
    </ligand>
</feature>
<evidence type="ECO:0000256" key="12">
    <source>
        <dbReference type="ARBA" id="ARBA00023136"/>
    </source>
</evidence>
<protein>
    <recommendedName>
        <fullName evidence="15">NADH-cytochrome b5 reductase</fullName>
        <ecNumber evidence="15">1.6.2.2</ecNumber>
    </recommendedName>
</protein>
<gene>
    <name evidence="17" type="ORF">EDS130_LOCUS3626</name>
</gene>
<evidence type="ECO:0000256" key="10">
    <source>
        <dbReference type="ARBA" id="ARBA00023027"/>
    </source>
</evidence>
<feature type="binding site" evidence="14">
    <location>
        <position position="127"/>
    </location>
    <ligand>
        <name>FAD</name>
        <dbReference type="ChEBI" id="CHEBI:57692"/>
    </ligand>
</feature>
<dbReference type="PRINTS" id="PR00371">
    <property type="entry name" value="FPNCR"/>
</dbReference>
<dbReference type="InterPro" id="IPR017938">
    <property type="entry name" value="Riboflavin_synthase-like_b-brl"/>
</dbReference>
<name>A0A813R397_ADIRI</name>
<keyword evidence="5 14" id="KW-0285">Flavoprotein</keyword>
<comment type="cofactor">
    <cofactor evidence="1 14 15">
        <name>FAD</name>
        <dbReference type="ChEBI" id="CHEBI:57692"/>
    </cofactor>
</comment>
<dbReference type="InterPro" id="IPR039261">
    <property type="entry name" value="FNR_nucleotide-bd"/>
</dbReference>
<feature type="domain" description="FAD-binding FR-type" evidence="16">
    <location>
        <begin position="58"/>
        <end position="161"/>
    </location>
</feature>
<dbReference type="CDD" id="cd06183">
    <property type="entry name" value="cyt_b5_reduct_like"/>
    <property type="match status" value="1"/>
</dbReference>
<evidence type="ECO:0000256" key="15">
    <source>
        <dbReference type="RuleBase" id="RU361226"/>
    </source>
</evidence>
<dbReference type="Pfam" id="PF00175">
    <property type="entry name" value="NAD_binding_1"/>
    <property type="match status" value="1"/>
</dbReference>
<keyword evidence="12" id="KW-0472">Membrane</keyword>
<keyword evidence="9 15" id="KW-0560">Oxidoreductase</keyword>
<accession>A0A813R397</accession>
<dbReference type="Proteomes" id="UP000663852">
    <property type="component" value="Unassembled WGS sequence"/>
</dbReference>
<dbReference type="InterPro" id="IPR001433">
    <property type="entry name" value="OxRdtase_FAD/NAD-bd"/>
</dbReference>
<evidence type="ECO:0000256" key="14">
    <source>
        <dbReference type="PIRSR" id="PIRSR601834-1"/>
    </source>
</evidence>
<dbReference type="InterPro" id="IPR008333">
    <property type="entry name" value="Cbr1-like_FAD-bd_dom"/>
</dbReference>
<dbReference type="PANTHER" id="PTHR19370:SF171">
    <property type="entry name" value="NADH-CYTOCHROME B5 REDUCTASE 2"/>
    <property type="match status" value="1"/>
</dbReference>
<evidence type="ECO:0000256" key="6">
    <source>
        <dbReference type="ARBA" id="ARBA00022692"/>
    </source>
</evidence>
<feature type="binding site" evidence="14">
    <location>
        <position position="137"/>
    </location>
    <ligand>
        <name>FAD</name>
        <dbReference type="ChEBI" id="CHEBI:57692"/>
    </ligand>
</feature>
<feature type="binding site" evidence="14">
    <location>
        <position position="110"/>
    </location>
    <ligand>
        <name>FAD</name>
        <dbReference type="ChEBI" id="CHEBI:57692"/>
    </ligand>
</feature>
<feature type="binding site" evidence="14">
    <location>
        <position position="129"/>
    </location>
    <ligand>
        <name>FAD</name>
        <dbReference type="ChEBI" id="CHEBI:57692"/>
    </ligand>
</feature>
<keyword evidence="10 15" id="KW-0520">NAD</keyword>
<dbReference type="PANTHER" id="PTHR19370">
    <property type="entry name" value="NADH-CYTOCHROME B5 REDUCTASE"/>
    <property type="match status" value="1"/>
</dbReference>
<dbReference type="EMBL" id="CAJNOJ010000009">
    <property type="protein sequence ID" value="CAF0776885.1"/>
    <property type="molecule type" value="Genomic_DNA"/>
</dbReference>
<dbReference type="InterPro" id="IPR001709">
    <property type="entry name" value="Flavoprot_Pyr_Nucl_cyt_Rdtase"/>
</dbReference>
<dbReference type="PRINTS" id="PR00406">
    <property type="entry name" value="CYTB5RDTASE"/>
</dbReference>
<dbReference type="Gene3D" id="3.40.50.80">
    <property type="entry name" value="Nucleotide-binding domain of ferredoxin-NADP reductase (FNR) module"/>
    <property type="match status" value="1"/>
</dbReference>
<evidence type="ECO:0000256" key="9">
    <source>
        <dbReference type="ARBA" id="ARBA00023002"/>
    </source>
</evidence>
<dbReference type="GO" id="GO:0090524">
    <property type="term" value="F:cytochrome-b5 reductase activity, acting on NADH"/>
    <property type="evidence" value="ECO:0007669"/>
    <property type="project" value="UniProtKB-EC"/>
</dbReference>